<proteinExistence type="predicted"/>
<evidence type="ECO:0008006" key="4">
    <source>
        <dbReference type="Google" id="ProtNLM"/>
    </source>
</evidence>
<accession>A0ABD2YSU5</accession>
<name>A0ABD2YSU5_9GENT</name>
<dbReference type="InterPro" id="IPR010634">
    <property type="entry name" value="DUF1223"/>
</dbReference>
<evidence type="ECO:0000313" key="3">
    <source>
        <dbReference type="Proteomes" id="UP001630127"/>
    </source>
</evidence>
<dbReference type="EMBL" id="JBJUIK010000012">
    <property type="protein sequence ID" value="KAL3508608.1"/>
    <property type="molecule type" value="Genomic_DNA"/>
</dbReference>
<feature type="compositionally biased region" description="Polar residues" evidence="1">
    <location>
        <begin position="12"/>
        <end position="29"/>
    </location>
</feature>
<dbReference type="InterPro" id="IPR036249">
    <property type="entry name" value="Thioredoxin-like_sf"/>
</dbReference>
<dbReference type="AlphaFoldDB" id="A0ABD2YSU5"/>
<reference evidence="2 3" key="1">
    <citation type="submission" date="2024-11" db="EMBL/GenBank/DDBJ databases">
        <title>A near-complete genome assembly of Cinchona calisaya.</title>
        <authorList>
            <person name="Lian D.C."/>
            <person name="Zhao X.W."/>
            <person name="Wei L."/>
        </authorList>
    </citation>
    <scope>NUCLEOTIDE SEQUENCE [LARGE SCALE GENOMIC DNA]</scope>
    <source>
        <tissue evidence="2">Nenye</tissue>
    </source>
</reference>
<comment type="caution">
    <text evidence="2">The sequence shown here is derived from an EMBL/GenBank/DDBJ whole genome shotgun (WGS) entry which is preliminary data.</text>
</comment>
<dbReference type="SUPFAM" id="SSF52833">
    <property type="entry name" value="Thioredoxin-like"/>
    <property type="match status" value="1"/>
</dbReference>
<keyword evidence="3" id="KW-1185">Reference proteome</keyword>
<sequence length="271" mass="29815">MAPRVFSCFGRGSSSNNQEASYENATADISSEEQRKGGPVVVELFSSQGCATSTEAELLLSRLGRGDFKLEVPVILLAYHVDFWDYKGWKDPFGSSLWTVRQKAYIEAQNLDTMFTPQVVVQGRAQCVGNEEDALLSCITSASRFPAPTFQATFQRPTQDSLQVSITGALRSKVDREGVNIIVALYESGLVTDCTNGENKGRVIANDFVVRKLEKLCFVKDISAKKTVSGTVDFSLWERFNGSKCGVAIFAQQNGSHHIFGSQNFQLPDNL</sequence>
<evidence type="ECO:0000313" key="2">
    <source>
        <dbReference type="EMBL" id="KAL3508608.1"/>
    </source>
</evidence>
<dbReference type="PANTHER" id="PTHR36057">
    <property type="match status" value="1"/>
</dbReference>
<protein>
    <recommendedName>
        <fullName evidence="4">Membrane lipoprotein lipid attachment site-like protein</fullName>
    </recommendedName>
</protein>
<gene>
    <name evidence="2" type="ORF">ACH5RR_028009</name>
</gene>
<organism evidence="2 3">
    <name type="scientific">Cinchona calisaya</name>
    <dbReference type="NCBI Taxonomy" id="153742"/>
    <lineage>
        <taxon>Eukaryota</taxon>
        <taxon>Viridiplantae</taxon>
        <taxon>Streptophyta</taxon>
        <taxon>Embryophyta</taxon>
        <taxon>Tracheophyta</taxon>
        <taxon>Spermatophyta</taxon>
        <taxon>Magnoliopsida</taxon>
        <taxon>eudicotyledons</taxon>
        <taxon>Gunneridae</taxon>
        <taxon>Pentapetalae</taxon>
        <taxon>asterids</taxon>
        <taxon>lamiids</taxon>
        <taxon>Gentianales</taxon>
        <taxon>Rubiaceae</taxon>
        <taxon>Cinchonoideae</taxon>
        <taxon>Cinchoneae</taxon>
        <taxon>Cinchona</taxon>
    </lineage>
</organism>
<evidence type="ECO:0000256" key="1">
    <source>
        <dbReference type="SAM" id="MobiDB-lite"/>
    </source>
</evidence>
<dbReference type="PANTHER" id="PTHR36057:SF1">
    <property type="entry name" value="LIPOPROTEIN LIPID ATTACHMENT SITE-LIKE PROTEIN, PUTATIVE (DUF1223)-RELATED"/>
    <property type="match status" value="1"/>
</dbReference>
<dbReference type="Pfam" id="PF06764">
    <property type="entry name" value="DUF1223"/>
    <property type="match status" value="1"/>
</dbReference>
<dbReference type="Proteomes" id="UP001630127">
    <property type="component" value="Unassembled WGS sequence"/>
</dbReference>
<feature type="region of interest" description="Disordered" evidence="1">
    <location>
        <begin position="1"/>
        <end position="34"/>
    </location>
</feature>